<protein>
    <recommendedName>
        <fullName evidence="7">60 kDa chaperonin</fullName>
    </recommendedName>
</protein>
<dbReference type="EMBL" id="CADCWM010000840">
    <property type="protein sequence ID" value="CAA9582217.1"/>
    <property type="molecule type" value="Genomic_DNA"/>
</dbReference>
<comment type="similarity">
    <text evidence="1 6">Belongs to the chaperonin (HSP60) family.</text>
</comment>
<evidence type="ECO:0000256" key="5">
    <source>
        <dbReference type="ARBA" id="ARBA00023235"/>
    </source>
</evidence>
<accession>A0A6J4VND0</accession>
<dbReference type="GO" id="GO:0140662">
    <property type="term" value="F:ATP-dependent protein folding chaperone"/>
    <property type="evidence" value="ECO:0007669"/>
    <property type="project" value="InterPro"/>
</dbReference>
<dbReference type="SUPFAM" id="SSF52029">
    <property type="entry name" value="GroEL apical domain-like"/>
    <property type="match status" value="1"/>
</dbReference>
<dbReference type="FunFam" id="3.50.7.10:FF:000001">
    <property type="entry name" value="60 kDa chaperonin"/>
    <property type="match status" value="1"/>
</dbReference>
<gene>
    <name evidence="8" type="ORF">AVDCRST_MAG88-3482</name>
</gene>
<dbReference type="InterPro" id="IPR027409">
    <property type="entry name" value="GroEL-like_apical_dom_sf"/>
</dbReference>
<keyword evidence="4" id="KW-0143">Chaperone</keyword>
<evidence type="ECO:0000256" key="3">
    <source>
        <dbReference type="ARBA" id="ARBA00022840"/>
    </source>
</evidence>
<proteinExistence type="inferred from homology"/>
<dbReference type="InterPro" id="IPR001844">
    <property type="entry name" value="Cpn60/GroEL"/>
</dbReference>
<organism evidence="8">
    <name type="scientific">uncultured Thermomicrobiales bacterium</name>
    <dbReference type="NCBI Taxonomy" id="1645740"/>
    <lineage>
        <taxon>Bacteria</taxon>
        <taxon>Pseudomonadati</taxon>
        <taxon>Thermomicrobiota</taxon>
        <taxon>Thermomicrobia</taxon>
        <taxon>Thermomicrobiales</taxon>
        <taxon>environmental samples</taxon>
    </lineage>
</organism>
<dbReference type="Gene3D" id="3.30.260.10">
    <property type="entry name" value="TCP-1-like chaperonin intermediate domain"/>
    <property type="match status" value="1"/>
</dbReference>
<dbReference type="GO" id="GO:0005524">
    <property type="term" value="F:ATP binding"/>
    <property type="evidence" value="ECO:0007669"/>
    <property type="project" value="UniProtKB-KW"/>
</dbReference>
<feature type="non-terminal residue" evidence="8">
    <location>
        <position position="1"/>
    </location>
</feature>
<keyword evidence="8" id="KW-0346">Stress response</keyword>
<dbReference type="PANTHER" id="PTHR45633">
    <property type="entry name" value="60 KDA HEAT SHOCK PROTEIN, MITOCHONDRIAL"/>
    <property type="match status" value="1"/>
</dbReference>
<evidence type="ECO:0000256" key="4">
    <source>
        <dbReference type="ARBA" id="ARBA00023186"/>
    </source>
</evidence>
<dbReference type="SUPFAM" id="SSF48592">
    <property type="entry name" value="GroEL equatorial domain-like"/>
    <property type="match status" value="1"/>
</dbReference>
<dbReference type="Gene3D" id="3.50.7.10">
    <property type="entry name" value="GroEL"/>
    <property type="match status" value="1"/>
</dbReference>
<dbReference type="InterPro" id="IPR027413">
    <property type="entry name" value="GROEL-like_equatorial_sf"/>
</dbReference>
<dbReference type="InterPro" id="IPR027410">
    <property type="entry name" value="TCP-1-like_intermed_sf"/>
</dbReference>
<dbReference type="Gene3D" id="1.10.560.10">
    <property type="entry name" value="GroEL-like equatorial domain"/>
    <property type="match status" value="1"/>
</dbReference>
<dbReference type="AlphaFoldDB" id="A0A6J4VND0"/>
<dbReference type="GO" id="GO:0042026">
    <property type="term" value="P:protein refolding"/>
    <property type="evidence" value="ECO:0007669"/>
    <property type="project" value="InterPro"/>
</dbReference>
<evidence type="ECO:0000256" key="7">
    <source>
        <dbReference type="RuleBase" id="RU000419"/>
    </source>
</evidence>
<evidence type="ECO:0000256" key="2">
    <source>
        <dbReference type="ARBA" id="ARBA00022741"/>
    </source>
</evidence>
<keyword evidence="5" id="KW-0413">Isomerase</keyword>
<evidence type="ECO:0000256" key="6">
    <source>
        <dbReference type="RuleBase" id="RU000418"/>
    </source>
</evidence>
<sequence>LAAPGARRALLRGVDAMAALVRPTLGPLARTVMIAGNTPRTTPEVLDGAATIMRRTIQIDDPFADMGAMLVRQLAWTVFERVGDGAATAVTLAQALLHAAATPIAAGANPQALRRGIEQGLIVARDELRRQARPVDAAADLAAVITGGLRDPDLAGTIGEVVEAVGPDGAVLVEEVAGTTTSAEYIDGQRWERGLLSPYLLPAGEAVGRLIEPRILITDRALTGTDDLLPTLEACIAAGERQLLVIAPEVGDAALALLIVNRERGVLDGALAVRSPEIGEMGERVLEDLAVATGGRAIIGSAGGRLAEVTLADLGQARQVWATADAFNILGGRGDKGAIRRRIGEAKAELRAVTPDDDNTRRRIRERIGKLAGTAARLYVGAPTGSGRAELRARVEAAVVAAQTALREGGVPGGGGALLHCVPALERLVAELPADEALGARILGGALPAPLRAIAANGGIAASEVFDDAHSREPGWTFDVLRRQWVDAWEGGIIDPLPVVLAALEGGVSTALMALTTDVLIRRKKPPLATTP</sequence>
<name>A0A6J4VND0_9BACT</name>
<keyword evidence="2" id="KW-0547">Nucleotide-binding</keyword>
<keyword evidence="3" id="KW-0067">ATP-binding</keyword>
<reference evidence="8" key="1">
    <citation type="submission" date="2020-02" db="EMBL/GenBank/DDBJ databases">
        <authorList>
            <person name="Meier V. D."/>
        </authorList>
    </citation>
    <scope>NUCLEOTIDE SEQUENCE</scope>
    <source>
        <strain evidence="8">AVDCRST_MAG88</strain>
    </source>
</reference>
<dbReference type="PRINTS" id="PR00298">
    <property type="entry name" value="CHAPERONIN60"/>
</dbReference>
<dbReference type="InterPro" id="IPR002423">
    <property type="entry name" value="Cpn60/GroEL/TCP-1"/>
</dbReference>
<evidence type="ECO:0000313" key="8">
    <source>
        <dbReference type="EMBL" id="CAA9582217.1"/>
    </source>
</evidence>
<evidence type="ECO:0000256" key="1">
    <source>
        <dbReference type="ARBA" id="ARBA00006607"/>
    </source>
</evidence>
<dbReference type="NCBIfam" id="NF009487">
    <property type="entry name" value="PRK12849.1"/>
    <property type="match status" value="1"/>
</dbReference>
<dbReference type="GO" id="GO:0016853">
    <property type="term" value="F:isomerase activity"/>
    <property type="evidence" value="ECO:0007669"/>
    <property type="project" value="UniProtKB-KW"/>
</dbReference>
<comment type="subunit">
    <text evidence="7">Forms a cylinder of 14 subunits composed of two heptameric rings stacked back-to-back. Interacts with the co-chaperonin GroES.</text>
</comment>
<comment type="function">
    <text evidence="7">Together with its co-chaperonin GroES, plays an essential role in assisting protein folding. The GroEL-GroES system forms a nano-cage that allows encapsulation of the non-native substrate proteins and provides a physical environment optimized to promote and accelerate protein folding.</text>
</comment>
<dbReference type="Pfam" id="PF00118">
    <property type="entry name" value="Cpn60_TCP1"/>
    <property type="match status" value="1"/>
</dbReference>